<feature type="region of interest" description="Disordered" evidence="1">
    <location>
        <begin position="23"/>
        <end position="134"/>
    </location>
</feature>
<organism evidence="2 3">
    <name type="scientific">Cylicostephanus goldi</name>
    <name type="common">Nematode worm</name>
    <dbReference type="NCBI Taxonomy" id="71465"/>
    <lineage>
        <taxon>Eukaryota</taxon>
        <taxon>Metazoa</taxon>
        <taxon>Ecdysozoa</taxon>
        <taxon>Nematoda</taxon>
        <taxon>Chromadorea</taxon>
        <taxon>Rhabditida</taxon>
        <taxon>Rhabditina</taxon>
        <taxon>Rhabditomorpha</taxon>
        <taxon>Strongyloidea</taxon>
        <taxon>Strongylidae</taxon>
        <taxon>Cylicostephanus</taxon>
    </lineage>
</organism>
<keyword evidence="3" id="KW-1185">Reference proteome</keyword>
<evidence type="ECO:0000256" key="1">
    <source>
        <dbReference type="SAM" id="MobiDB-lite"/>
    </source>
</evidence>
<proteinExistence type="predicted"/>
<sequence length="159" mass="17057">MQPLPTTAPTPPSPHITTIPISAVMEKSSSPMEEKFSTFPDASSEQPSSRSSSRIPKYVLTSMEKEQTNEPGSKVSSAPTVSPPPAKPSNHTDLVIDRENVSPTSLNSPSNPKPKPNTGIPKPSKIRPPSTRQVQMCAAGSHSLRFIGRDPDISNSEVF</sequence>
<dbReference type="EMBL" id="UYRV01024555">
    <property type="protein sequence ID" value="VDK75796.1"/>
    <property type="molecule type" value="Genomic_DNA"/>
</dbReference>
<feature type="compositionally biased region" description="Low complexity" evidence="1">
    <location>
        <begin position="43"/>
        <end position="53"/>
    </location>
</feature>
<gene>
    <name evidence="2" type="ORF">CGOC_LOCUS7163</name>
</gene>
<dbReference type="AlphaFoldDB" id="A0A3P6SLP8"/>
<dbReference type="Proteomes" id="UP000271889">
    <property type="component" value="Unassembled WGS sequence"/>
</dbReference>
<name>A0A3P6SLP8_CYLGO</name>
<reference evidence="2 3" key="1">
    <citation type="submission" date="2018-11" db="EMBL/GenBank/DDBJ databases">
        <authorList>
            <consortium name="Pathogen Informatics"/>
        </authorList>
    </citation>
    <scope>NUCLEOTIDE SEQUENCE [LARGE SCALE GENOMIC DNA]</scope>
</reference>
<feature type="compositionally biased region" description="Low complexity" evidence="1">
    <location>
        <begin position="101"/>
        <end position="110"/>
    </location>
</feature>
<evidence type="ECO:0000313" key="2">
    <source>
        <dbReference type="EMBL" id="VDK75796.1"/>
    </source>
</evidence>
<protein>
    <submittedName>
        <fullName evidence="2">Uncharacterized protein</fullName>
    </submittedName>
</protein>
<accession>A0A3P6SLP8</accession>
<evidence type="ECO:0000313" key="3">
    <source>
        <dbReference type="Proteomes" id="UP000271889"/>
    </source>
</evidence>